<dbReference type="Gene3D" id="3.40.50.720">
    <property type="entry name" value="NAD(P)-binding Rossmann-like Domain"/>
    <property type="match status" value="1"/>
</dbReference>
<dbReference type="InterPro" id="IPR020904">
    <property type="entry name" value="Sc_DH/Rdtase_CS"/>
</dbReference>
<dbReference type="PANTHER" id="PTHR43639:SF6">
    <property type="entry name" value="DIHYDROMONAPTERIN REDUCTASE"/>
    <property type="match status" value="1"/>
</dbReference>
<evidence type="ECO:0000313" key="12">
    <source>
        <dbReference type="EMBL" id="KXU38512.1"/>
    </source>
</evidence>
<dbReference type="Pfam" id="PF00106">
    <property type="entry name" value="adh_short"/>
    <property type="match status" value="1"/>
</dbReference>
<keyword evidence="2" id="KW-0554">One-carbon metabolism</keyword>
<sequence length="228" mass="24850">MSAPVLISGTSRRVGRALALHLAESGFSVLAVNRRSLAASHPCIEQVEADLCRHDEREALIGFIRSRYQGLRGIIHNASAWLDDDLASLEQMYRLHIEAPFYLNLELGELLLNEPRADIIHICDESASRGSKNHIAYAATKAALLNMSLSFAERYAPSVRVNAISPGLLLFKEGSDAAYQQQALAKAALRFEPGAAPLLEAVDYLLQASYSTGSNIVVNGGRHLKQSI</sequence>
<dbReference type="PRINTS" id="PR00081">
    <property type="entry name" value="GDHRDH"/>
</dbReference>
<dbReference type="InterPro" id="IPR036291">
    <property type="entry name" value="NAD(P)-bd_dom_sf"/>
</dbReference>
<evidence type="ECO:0000256" key="11">
    <source>
        <dbReference type="ARBA" id="ARBA00049376"/>
    </source>
</evidence>
<dbReference type="EC" id="1.5.1.50" evidence="7"/>
<keyword evidence="3" id="KW-0521">NADP</keyword>
<evidence type="ECO:0000256" key="1">
    <source>
        <dbReference type="ARBA" id="ARBA00012856"/>
    </source>
</evidence>
<organism evidence="12 13">
    <name type="scientific">Ventosimonas gracilis</name>
    <dbReference type="NCBI Taxonomy" id="1680762"/>
    <lineage>
        <taxon>Bacteria</taxon>
        <taxon>Pseudomonadati</taxon>
        <taxon>Pseudomonadota</taxon>
        <taxon>Gammaproteobacteria</taxon>
        <taxon>Pseudomonadales</taxon>
        <taxon>Ventosimonadaceae</taxon>
        <taxon>Ventosimonas</taxon>
    </lineage>
</organism>
<dbReference type="SUPFAM" id="SSF51735">
    <property type="entry name" value="NAD(P)-binding Rossmann-fold domains"/>
    <property type="match status" value="1"/>
</dbReference>
<dbReference type="AlphaFoldDB" id="A0A139SVN6"/>
<gene>
    <name evidence="12" type="ORF">AXE65_01040</name>
</gene>
<dbReference type="NCBIfam" id="NF005066">
    <property type="entry name" value="PRK06483.1"/>
    <property type="match status" value="1"/>
</dbReference>
<name>A0A139SVN6_9GAMM</name>
<evidence type="ECO:0000256" key="4">
    <source>
        <dbReference type="ARBA" id="ARBA00023002"/>
    </source>
</evidence>
<dbReference type="OrthoDB" id="9793499at2"/>
<evidence type="ECO:0000313" key="13">
    <source>
        <dbReference type="Proteomes" id="UP000072660"/>
    </source>
</evidence>
<keyword evidence="4" id="KW-0560">Oxidoreductase</keyword>
<protein>
    <recommendedName>
        <fullName evidence="8">Dihydromonapterin reductase</fullName>
        <ecNumber evidence="1">1.5.1.3</ecNumber>
        <ecNumber evidence="7">1.5.1.50</ecNumber>
    </recommendedName>
    <alternativeName>
        <fullName evidence="9">Dihydrofolate reductase</fullName>
    </alternativeName>
</protein>
<comment type="function">
    <text evidence="5">Catalyzes the reduction of dihydromonapterin to tetrahydromonapterin. Also has lower activity with dihydrofolate.</text>
</comment>
<keyword evidence="12" id="KW-0378">Hydrolase</keyword>
<comment type="catalytic activity">
    <reaction evidence="11">
        <text>7,8-dihydromonapterin + NADPH + H(+) = 5,6,7,8-tetrahydromonapterin + NADP(+)</text>
        <dbReference type="Rhea" id="RHEA:34847"/>
        <dbReference type="ChEBI" id="CHEBI:15378"/>
        <dbReference type="ChEBI" id="CHEBI:57783"/>
        <dbReference type="ChEBI" id="CHEBI:58349"/>
        <dbReference type="ChEBI" id="CHEBI:71175"/>
        <dbReference type="ChEBI" id="CHEBI:71177"/>
        <dbReference type="EC" id="1.5.1.50"/>
    </reaction>
</comment>
<dbReference type="RefSeq" id="WP_068389177.1">
    <property type="nucleotide sequence ID" value="NZ_LSZO01000124.1"/>
</dbReference>
<evidence type="ECO:0000256" key="8">
    <source>
        <dbReference type="ARBA" id="ARBA00039631"/>
    </source>
</evidence>
<evidence type="ECO:0000256" key="2">
    <source>
        <dbReference type="ARBA" id="ARBA00022563"/>
    </source>
</evidence>
<dbReference type="GO" id="GO:0004146">
    <property type="term" value="F:dihydrofolate reductase activity"/>
    <property type="evidence" value="ECO:0007669"/>
    <property type="project" value="UniProtKB-EC"/>
</dbReference>
<dbReference type="Proteomes" id="UP000072660">
    <property type="component" value="Unassembled WGS sequence"/>
</dbReference>
<comment type="catalytic activity">
    <reaction evidence="10">
        <text>(6S)-5,6,7,8-tetrahydrofolate + NADP(+) = 7,8-dihydrofolate + NADPH + H(+)</text>
        <dbReference type="Rhea" id="RHEA:15009"/>
        <dbReference type="ChEBI" id="CHEBI:15378"/>
        <dbReference type="ChEBI" id="CHEBI:57451"/>
        <dbReference type="ChEBI" id="CHEBI:57453"/>
        <dbReference type="ChEBI" id="CHEBI:57783"/>
        <dbReference type="ChEBI" id="CHEBI:58349"/>
        <dbReference type="EC" id="1.5.1.3"/>
    </reaction>
</comment>
<dbReference type="PANTHER" id="PTHR43639">
    <property type="entry name" value="OXIDOREDUCTASE, SHORT-CHAIN DEHYDROGENASE/REDUCTASE FAMILY (AFU_ORTHOLOGUE AFUA_5G02870)"/>
    <property type="match status" value="1"/>
</dbReference>
<reference evidence="12 13" key="1">
    <citation type="submission" date="2016-02" db="EMBL/GenBank/DDBJ databases">
        <authorList>
            <person name="Wen L."/>
            <person name="He K."/>
            <person name="Yang H."/>
        </authorList>
    </citation>
    <scope>NUCLEOTIDE SEQUENCE [LARGE SCALE GENOMIC DNA]</scope>
    <source>
        <strain evidence="12 13">CV58</strain>
    </source>
</reference>
<comment type="caution">
    <text evidence="12">The sequence shown here is derived from an EMBL/GenBank/DDBJ whole genome shotgun (WGS) entry which is preliminary data.</text>
</comment>
<dbReference type="GO" id="GO:0016787">
    <property type="term" value="F:hydrolase activity"/>
    <property type="evidence" value="ECO:0007669"/>
    <property type="project" value="UniProtKB-KW"/>
</dbReference>
<dbReference type="GO" id="GO:0006730">
    <property type="term" value="P:one-carbon metabolic process"/>
    <property type="evidence" value="ECO:0007669"/>
    <property type="project" value="UniProtKB-KW"/>
</dbReference>
<evidence type="ECO:0000256" key="10">
    <source>
        <dbReference type="ARBA" id="ARBA00048873"/>
    </source>
</evidence>
<accession>A0A139SVN6</accession>
<evidence type="ECO:0000256" key="9">
    <source>
        <dbReference type="ARBA" id="ARBA00042299"/>
    </source>
</evidence>
<proteinExistence type="inferred from homology"/>
<dbReference type="EC" id="1.5.1.3" evidence="1"/>
<evidence type="ECO:0000256" key="6">
    <source>
        <dbReference type="ARBA" id="ARBA00038212"/>
    </source>
</evidence>
<dbReference type="EMBL" id="LSZO01000124">
    <property type="protein sequence ID" value="KXU38512.1"/>
    <property type="molecule type" value="Genomic_DNA"/>
</dbReference>
<comment type="similarity">
    <text evidence="6">Belongs to the short-chain dehydrogenases/reductases (SDR) family. FolM subfamily.</text>
</comment>
<evidence type="ECO:0000256" key="7">
    <source>
        <dbReference type="ARBA" id="ARBA00039145"/>
    </source>
</evidence>
<dbReference type="InterPro" id="IPR002347">
    <property type="entry name" value="SDR_fam"/>
</dbReference>
<keyword evidence="13" id="KW-1185">Reference proteome</keyword>
<dbReference type="PROSITE" id="PS00061">
    <property type="entry name" value="ADH_SHORT"/>
    <property type="match status" value="1"/>
</dbReference>
<evidence type="ECO:0000256" key="3">
    <source>
        <dbReference type="ARBA" id="ARBA00022857"/>
    </source>
</evidence>
<evidence type="ECO:0000256" key="5">
    <source>
        <dbReference type="ARBA" id="ARBA00037508"/>
    </source>
</evidence>